<dbReference type="AlphaFoldDB" id="A0A5C6MDC2"/>
<dbReference type="PROSITE" id="PS50106">
    <property type="entry name" value="PDZ"/>
    <property type="match status" value="1"/>
</dbReference>
<evidence type="ECO:0000313" key="3">
    <source>
        <dbReference type="Proteomes" id="UP000321083"/>
    </source>
</evidence>
<reference evidence="2 3" key="1">
    <citation type="submission" date="2019-08" db="EMBL/GenBank/DDBJ databases">
        <title>100 year-old enigma solved: identification of Planctomyces bekefii, the type genus and species of the phylum Planctomycetes.</title>
        <authorList>
            <person name="Svetlana D.N."/>
            <person name="Overmann J."/>
        </authorList>
    </citation>
    <scope>NUCLEOTIDE SEQUENCE [LARGE SCALE GENOMIC DNA]</scope>
    <source>
        <strain evidence="2">Phe10_nw2017</strain>
    </source>
</reference>
<feature type="domain" description="PDZ" evidence="1">
    <location>
        <begin position="25"/>
        <end position="105"/>
    </location>
</feature>
<evidence type="ECO:0000313" key="2">
    <source>
        <dbReference type="EMBL" id="TWW12155.1"/>
    </source>
</evidence>
<protein>
    <submittedName>
        <fullName evidence="2">Serine protease</fullName>
    </submittedName>
</protein>
<dbReference type="GO" id="GO:0008233">
    <property type="term" value="F:peptidase activity"/>
    <property type="evidence" value="ECO:0007669"/>
    <property type="project" value="UniProtKB-KW"/>
</dbReference>
<keyword evidence="2" id="KW-0645">Protease</keyword>
<dbReference type="Proteomes" id="UP000321083">
    <property type="component" value="Unassembled WGS sequence"/>
</dbReference>
<gene>
    <name evidence="2" type="ORF">E3A20_03430</name>
</gene>
<proteinExistence type="predicted"/>
<accession>A0A5C6MDC2</accession>
<keyword evidence="3" id="KW-1185">Reference proteome</keyword>
<dbReference type="GO" id="GO:0006508">
    <property type="term" value="P:proteolysis"/>
    <property type="evidence" value="ECO:0007669"/>
    <property type="project" value="UniProtKB-KW"/>
</dbReference>
<dbReference type="Gene3D" id="2.30.42.10">
    <property type="match status" value="1"/>
</dbReference>
<reference evidence="2 3" key="2">
    <citation type="submission" date="2019-08" db="EMBL/GenBank/DDBJ databases">
        <authorList>
            <person name="Henke P."/>
        </authorList>
    </citation>
    <scope>NUCLEOTIDE SEQUENCE [LARGE SCALE GENOMIC DNA]</scope>
    <source>
        <strain evidence="2">Phe10_nw2017</strain>
    </source>
</reference>
<evidence type="ECO:0000259" key="1">
    <source>
        <dbReference type="PROSITE" id="PS50106"/>
    </source>
</evidence>
<organism evidence="2 3">
    <name type="scientific">Planctomyces bekefii</name>
    <dbReference type="NCBI Taxonomy" id="1653850"/>
    <lineage>
        <taxon>Bacteria</taxon>
        <taxon>Pseudomonadati</taxon>
        <taxon>Planctomycetota</taxon>
        <taxon>Planctomycetia</taxon>
        <taxon>Planctomycetales</taxon>
        <taxon>Planctomycetaceae</taxon>
        <taxon>Planctomyces</taxon>
    </lineage>
</organism>
<dbReference type="SUPFAM" id="SSF50156">
    <property type="entry name" value="PDZ domain-like"/>
    <property type="match status" value="1"/>
</dbReference>
<feature type="non-terminal residue" evidence="2">
    <location>
        <position position="117"/>
    </location>
</feature>
<dbReference type="InterPro" id="IPR001478">
    <property type="entry name" value="PDZ"/>
</dbReference>
<keyword evidence="2" id="KW-0378">Hydrolase</keyword>
<dbReference type="InterPro" id="IPR036034">
    <property type="entry name" value="PDZ_sf"/>
</dbReference>
<comment type="caution">
    <text evidence="2">The sequence shown here is derived from an EMBL/GenBank/DDBJ whole genome shotgun (WGS) entry which is preliminary data.</text>
</comment>
<dbReference type="EMBL" id="SRHE01000037">
    <property type="protein sequence ID" value="TWW12155.1"/>
    <property type="molecule type" value="Genomic_DNA"/>
</dbReference>
<name>A0A5C6MDC2_9PLAN</name>
<dbReference type="Pfam" id="PF13180">
    <property type="entry name" value="PDZ_2"/>
    <property type="match status" value="1"/>
</dbReference>
<dbReference type="SMART" id="SM00228">
    <property type="entry name" value="PDZ"/>
    <property type="match status" value="1"/>
</dbReference>
<sequence length="117" mass="12351">MQKSTTARHQILRAVIQLYLALFSVTSLAQVEAAKPWLGVAIDQGAKGVLIKEIISDTPAAAAGLESGDEILAINGIDVKAPADLIKTIQAQGVGHTVVVHFLRKGKKSEKSIKLVA</sequence>